<comment type="caution">
    <text evidence="3">The sequence shown here is derived from an EMBL/GenBank/DDBJ whole genome shotgun (WGS) entry which is preliminary data.</text>
</comment>
<gene>
    <name evidence="3" type="ORF">Cpir12675_001566</name>
</gene>
<accession>A0ABR3ZGF5</accession>
<evidence type="ECO:0000256" key="1">
    <source>
        <dbReference type="SAM" id="MobiDB-lite"/>
    </source>
</evidence>
<keyword evidence="2" id="KW-0812">Transmembrane</keyword>
<dbReference type="Proteomes" id="UP001583280">
    <property type="component" value="Unassembled WGS sequence"/>
</dbReference>
<evidence type="ECO:0000313" key="3">
    <source>
        <dbReference type="EMBL" id="KAL1899282.1"/>
    </source>
</evidence>
<keyword evidence="2" id="KW-1133">Transmembrane helix</keyword>
<evidence type="ECO:0000256" key="2">
    <source>
        <dbReference type="SAM" id="Phobius"/>
    </source>
</evidence>
<proteinExistence type="predicted"/>
<evidence type="ECO:0000313" key="4">
    <source>
        <dbReference type="Proteomes" id="UP001583280"/>
    </source>
</evidence>
<dbReference type="EMBL" id="JAWDJO010000025">
    <property type="protein sequence ID" value="KAL1899282.1"/>
    <property type="molecule type" value="Genomic_DNA"/>
</dbReference>
<protein>
    <submittedName>
        <fullName evidence="3">Uncharacterized protein</fullName>
    </submittedName>
</protein>
<keyword evidence="2" id="KW-0472">Membrane</keyword>
<reference evidence="3 4" key="1">
    <citation type="journal article" date="2024" name="IMA Fungus">
        <title>IMA Genome - F19 : A genome assembly and annotation guide to empower mycologists, including annotated draft genome sequences of Ceratocystis pirilliformis, Diaporthe australafricana, Fusarium ophioides, Paecilomyces lecythidis, and Sporothrix stenoceras.</title>
        <authorList>
            <person name="Aylward J."/>
            <person name="Wilson A.M."/>
            <person name="Visagie C.M."/>
            <person name="Spraker J."/>
            <person name="Barnes I."/>
            <person name="Buitendag C."/>
            <person name="Ceriani C."/>
            <person name="Del Mar Angel L."/>
            <person name="du Plessis D."/>
            <person name="Fuchs T."/>
            <person name="Gasser K."/>
            <person name="Kramer D."/>
            <person name="Li W."/>
            <person name="Munsamy K."/>
            <person name="Piso A."/>
            <person name="Price J.L."/>
            <person name="Sonnekus B."/>
            <person name="Thomas C."/>
            <person name="van der Nest A."/>
            <person name="van Dijk A."/>
            <person name="van Heerden A."/>
            <person name="van Vuuren N."/>
            <person name="Yilmaz N."/>
            <person name="Duong T.A."/>
            <person name="van der Merwe N.A."/>
            <person name="Wingfield M.J."/>
            <person name="Wingfield B.D."/>
        </authorList>
    </citation>
    <scope>NUCLEOTIDE SEQUENCE [LARGE SCALE GENOMIC DNA]</scope>
    <source>
        <strain evidence="3 4">CMW 12675</strain>
    </source>
</reference>
<keyword evidence="4" id="KW-1185">Reference proteome</keyword>
<organism evidence="3 4">
    <name type="scientific">Ceratocystis pirilliformis</name>
    <dbReference type="NCBI Taxonomy" id="259994"/>
    <lineage>
        <taxon>Eukaryota</taxon>
        <taxon>Fungi</taxon>
        <taxon>Dikarya</taxon>
        <taxon>Ascomycota</taxon>
        <taxon>Pezizomycotina</taxon>
        <taxon>Sordariomycetes</taxon>
        <taxon>Hypocreomycetidae</taxon>
        <taxon>Microascales</taxon>
        <taxon>Ceratocystidaceae</taxon>
        <taxon>Ceratocystis</taxon>
    </lineage>
</organism>
<feature type="transmembrane region" description="Helical" evidence="2">
    <location>
        <begin position="265"/>
        <end position="286"/>
    </location>
</feature>
<feature type="region of interest" description="Disordered" evidence="1">
    <location>
        <begin position="215"/>
        <end position="236"/>
    </location>
</feature>
<sequence>MHLRSAISTVAAVAGTAATLFDAGYRWPHLSPGIDVSAPSNVREHCPGLVQQNLVVVKHAPADFEAETKTGVGARPLHLPLRSWAETCCPSISMSCNTSILSLVPLGLSDSISVSQQAERLSLYPAKSKTEKAQVSEDNLDSSPWATVLLSAAKALPEDATAAFPTGKLLLTTGLELNRKLHVELQWLWHKLHIFSTHLLHSLWMTIAVDQASGSNSGGSRAKQSPSSDVYGSVESTASQPSSSLVAALDAWAYEPRIKCSSSDVGLLLSLGSLVSISMLMGALLMPEQSD</sequence>
<name>A0ABR3ZGF5_9PEZI</name>